<dbReference type="NCBIfam" id="NF005530">
    <property type="entry name" value="PRK07189.1"/>
    <property type="match status" value="1"/>
</dbReference>
<dbReference type="PANTHER" id="PTHR43842">
    <property type="entry name" value="PROPIONYL-COA CARBOXYLASE BETA CHAIN"/>
    <property type="match status" value="1"/>
</dbReference>
<dbReference type="PANTHER" id="PTHR43842:SF2">
    <property type="entry name" value="PROPIONYL-COA CARBOXYLASE BETA CHAIN, MITOCHONDRIAL"/>
    <property type="match status" value="1"/>
</dbReference>
<name>A0A0B6ADK8_PRIM2</name>
<proteinExistence type="predicted"/>
<dbReference type="AlphaFoldDB" id="A0A0B6ADK8"/>
<reference evidence="1 2" key="1">
    <citation type="journal article" date="2015" name="Genome Announc.">
        <title>Complete genome sequences for 35 biothreat assay-relevant bacillus species.</title>
        <authorList>
            <person name="Johnson S.L."/>
            <person name="Daligault H.E."/>
            <person name="Davenport K.W."/>
            <person name="Jaissle J."/>
            <person name="Frey K.G."/>
            <person name="Ladner J.T."/>
            <person name="Broomall S.M."/>
            <person name="Bishop-Lilly K.A."/>
            <person name="Bruce D.C."/>
            <person name="Gibbons H.S."/>
            <person name="Coyne S.R."/>
            <person name="Lo C.C."/>
            <person name="Meincke L."/>
            <person name="Munk A.C."/>
            <person name="Koroleva G.I."/>
            <person name="Rosenzweig C.N."/>
            <person name="Palacios G.F."/>
            <person name="Redden C.L."/>
            <person name="Minogue T.D."/>
            <person name="Chain P.S."/>
        </authorList>
    </citation>
    <scope>NUCLEOTIDE SEQUENCE [LARGE SCALE GENOMIC DNA]</scope>
    <source>
        <strain evidence="2">ATCC 14581 / DSM 32 / JCM 2506 / NBRC 15308 / NCIMB 9376 / NCTC 10342 / NRRL B-14308 / VKM B-512</strain>
    </source>
</reference>
<evidence type="ECO:0000313" key="1">
    <source>
        <dbReference type="EMBL" id="AJI21611.1"/>
    </source>
</evidence>
<keyword evidence="1" id="KW-0456">Lyase</keyword>
<gene>
    <name evidence="1" type="primary">mdcD</name>
    <name evidence="1" type="ORF">BG04_3094</name>
</gene>
<dbReference type="RefSeq" id="WP_034654231.1">
    <property type="nucleotide sequence ID" value="NZ_BCVB01000007.1"/>
</dbReference>
<accession>A0A0B6ADK8</accession>
<dbReference type="EC" id="4.1.1.88" evidence="1"/>
<dbReference type="InterPro" id="IPR009648">
    <property type="entry name" value="Malonate_gamma"/>
</dbReference>
<dbReference type="EMBL" id="CP009920">
    <property type="protein sequence ID" value="AJI21611.1"/>
    <property type="molecule type" value="Genomic_DNA"/>
</dbReference>
<dbReference type="InterPro" id="IPR011762">
    <property type="entry name" value="COA_CT_N"/>
</dbReference>
<dbReference type="InterPro" id="IPR051047">
    <property type="entry name" value="AccD/PCCB"/>
</dbReference>
<dbReference type="InterPro" id="IPR034733">
    <property type="entry name" value="AcCoA_carboxyl_beta"/>
</dbReference>
<dbReference type="GeneID" id="93641158"/>
<dbReference type="Pfam" id="PF01039">
    <property type="entry name" value="Carboxyl_trans"/>
    <property type="match status" value="1"/>
</dbReference>
<dbReference type="SUPFAM" id="SSF52096">
    <property type="entry name" value="ClpP/crotonase"/>
    <property type="match status" value="2"/>
</dbReference>
<dbReference type="GO" id="GO:0016831">
    <property type="term" value="F:carboxy-lyase activity"/>
    <property type="evidence" value="ECO:0007669"/>
    <property type="project" value="InterPro"/>
</dbReference>
<dbReference type="PROSITE" id="PS50980">
    <property type="entry name" value="COA_CT_NTER"/>
    <property type="match status" value="1"/>
</dbReference>
<dbReference type="Pfam" id="PF06833">
    <property type="entry name" value="MdcE"/>
    <property type="match status" value="1"/>
</dbReference>
<dbReference type="InterPro" id="IPR017556">
    <property type="entry name" value="Malonate_beta"/>
</dbReference>
<evidence type="ECO:0000313" key="2">
    <source>
        <dbReference type="Proteomes" id="UP000031829"/>
    </source>
</evidence>
<dbReference type="GO" id="GO:0005975">
    <property type="term" value="P:carbohydrate metabolic process"/>
    <property type="evidence" value="ECO:0007669"/>
    <property type="project" value="InterPro"/>
</dbReference>
<dbReference type="GO" id="GO:0004658">
    <property type="term" value="F:propionyl-CoA carboxylase activity"/>
    <property type="evidence" value="ECO:0007669"/>
    <property type="project" value="TreeGrafter"/>
</dbReference>
<dbReference type="KEGG" id="bmeg:BG04_3094"/>
<dbReference type="NCBIfam" id="TIGR03133">
    <property type="entry name" value="malonate_beta"/>
    <property type="match status" value="1"/>
</dbReference>
<dbReference type="Proteomes" id="UP000031829">
    <property type="component" value="Chromosome"/>
</dbReference>
<sequence>MGVNNQSFIELNGRERAQAILDQGTFCELLGPFDGIESPHLPKQNIVPQSDDGVIIAGGMIAGEPAVVISVEGGFQGGGIGEVSGAKIAGALELALNNHKKGVPVRPVFLFDTGGVRLQEANYGLLSISEIGSTVVALREHTPVVGVISGNVGCFGGMSITASLFSYLIMTKEARFGLNGPEVIEQEAGVEEFDARDRSLIWKTIGGMQRYETGFADTLAQDDVTAIQRAVQETFQKKGKVTSKTEQVDFYRHLLSKVDPSEKLAPDQFQELYNTTKNEPIPSTVSYSLNEVRGNMPNSRGRVWINALINDEEADFEIPSVLYKDALLGREKVRYISVVPNPYNRFLRARKGEIGLDEGWAIAKHVREIIKEDRNQSPRPIIAIVDVPSQAYGYHEELLGIHYACGAAADAYAAARLAGHPVITLIVGKAISGAFLAHGYQSNRIVALKDEGVNVHAMSKRSAARITKRSIKELEEVSKKVPSMAYDIESFASLGALYELVSGIQAEQPTERDVQTIQDILTGAVEDVRREGVYDLSNRLYSEQARKEGRKASLLVRDELEKQWNI</sequence>
<protein>
    <submittedName>
        <fullName evidence="1">Biotin-independent malonate decarboxylase, beta subunit</fullName>
        <ecNumber evidence="1">4.1.1.88</ecNumber>
    </submittedName>
</protein>
<organism evidence="1 2">
    <name type="scientific">Priestia megaterium (strain ATCC 14581 / DSM 32 / CCUG 1817 / JCM 2506 / NBRC 15308 / NCIMB 9376 / NCTC 10342 / NRRL B-14308 / VKM B-512 / Ford 19)</name>
    <name type="common">Bacillus megaterium</name>
    <dbReference type="NCBI Taxonomy" id="1348623"/>
    <lineage>
        <taxon>Bacteria</taxon>
        <taxon>Bacillati</taxon>
        <taxon>Bacillota</taxon>
        <taxon>Bacilli</taxon>
        <taxon>Bacillales</taxon>
        <taxon>Bacillaceae</taxon>
        <taxon>Priestia</taxon>
    </lineage>
</organism>
<dbReference type="InterPro" id="IPR029045">
    <property type="entry name" value="ClpP/crotonase-like_dom_sf"/>
</dbReference>
<dbReference type="Gene3D" id="3.90.226.10">
    <property type="entry name" value="2-enoyl-CoA Hydratase, Chain A, domain 1"/>
    <property type="match status" value="2"/>
</dbReference>
<dbReference type="NCBIfam" id="TIGR03134">
    <property type="entry name" value="malonate_gamma"/>
    <property type="match status" value="1"/>
</dbReference>
<dbReference type="HOGENOM" id="CLU_035021_0_0_9"/>